<proteinExistence type="predicted"/>
<dbReference type="SUPFAM" id="SSF158639">
    <property type="entry name" value="ENT-like"/>
    <property type="match status" value="1"/>
</dbReference>
<sequence length="454" mass="49456">MKLNSSSLSSGTKSGSVESNSAVGEPGATGSVVDLEHTDPETPIGASNSPDSQPFVPSLGLGQTPKLVSAWSQADSLCRCFSSVTPAIIIGVAATNSVHEAAQKRNNDDANVVGSVASQEAPLDHDSLAGPLSQLHLPKLHTLRNCSKASSVLSSMANQHSDTPTDEPTRLPLKKRSYAEKTLPGLNNNNNNDDFFFLEYRNMSLDELEGNAYYEVLRAFIAESSAISGNELKIDHDTHVAFEEQIETDTLVQELRGTSLASSEKVTDVKEQKSTSVEGEAPKPRLIVNKKDVLKLQESFNVAPAKIQKEKTEASATTTTTPEDLPFPSWGHASPESLVNDCITIRIDSEDYVTFHIKAYDAETEMHQLVTLSSTKELDDPLDWIDIRYFPREDIVWQYQHPGFTTRNCLLKPGQTILNATATARDKTPIKEVGRSATGIPIIKKLDKGKAKVQ</sequence>
<evidence type="ECO:0000256" key="1">
    <source>
        <dbReference type="ARBA" id="ARBA00004123"/>
    </source>
</evidence>
<reference evidence="5 6" key="1">
    <citation type="submission" date="2020-02" db="EMBL/GenBank/DDBJ databases">
        <authorList>
            <person name="Ma Q."/>
            <person name="Huang Y."/>
            <person name="Song X."/>
            <person name="Pei D."/>
        </authorList>
    </citation>
    <scope>NUCLEOTIDE SEQUENCE [LARGE SCALE GENOMIC DNA]</scope>
    <source>
        <strain evidence="5">Sxm20200214</strain>
        <tissue evidence="5">Leaf</tissue>
    </source>
</reference>
<dbReference type="EMBL" id="JAAMPC010000015">
    <property type="protein sequence ID" value="KAG2258342.1"/>
    <property type="molecule type" value="Genomic_DNA"/>
</dbReference>
<dbReference type="AlphaFoldDB" id="A0A8X7PX66"/>
<comment type="subcellular location">
    <subcellularLocation>
        <location evidence="1">Nucleus</location>
    </subcellularLocation>
</comment>
<evidence type="ECO:0000313" key="6">
    <source>
        <dbReference type="Proteomes" id="UP000886595"/>
    </source>
</evidence>
<dbReference type="Pfam" id="PF03735">
    <property type="entry name" value="ENT"/>
    <property type="match status" value="1"/>
</dbReference>
<dbReference type="InterPro" id="IPR033485">
    <property type="entry name" value="EMSY-LIKE_plant"/>
</dbReference>
<feature type="domain" description="ENT" evidence="4">
    <location>
        <begin position="201"/>
        <end position="264"/>
    </location>
</feature>
<dbReference type="PANTHER" id="PTHR33432:SF15">
    <property type="entry name" value="EMSY N TERMINUS (ENT)_ PLANT TUDOR-LIKE DOMAINS-CONTAINING PROTEIN"/>
    <property type="match status" value="1"/>
</dbReference>
<feature type="region of interest" description="Disordered" evidence="3">
    <location>
        <begin position="1"/>
        <end position="58"/>
    </location>
</feature>
<evidence type="ECO:0000256" key="2">
    <source>
        <dbReference type="ARBA" id="ARBA00023242"/>
    </source>
</evidence>
<dbReference type="InterPro" id="IPR005491">
    <property type="entry name" value="ENT_dom"/>
</dbReference>
<dbReference type="InterPro" id="IPR036142">
    <property type="entry name" value="ENT_dom-like_sf"/>
</dbReference>
<evidence type="ECO:0000256" key="3">
    <source>
        <dbReference type="SAM" id="MobiDB-lite"/>
    </source>
</evidence>
<protein>
    <recommendedName>
        <fullName evidence="4">ENT domain-containing protein</fullName>
    </recommendedName>
</protein>
<dbReference type="GO" id="GO:0050832">
    <property type="term" value="P:defense response to fungus"/>
    <property type="evidence" value="ECO:0007669"/>
    <property type="project" value="InterPro"/>
</dbReference>
<feature type="region of interest" description="Disordered" evidence="3">
    <location>
        <begin position="307"/>
        <end position="330"/>
    </location>
</feature>
<dbReference type="OrthoDB" id="1060826at2759"/>
<dbReference type="SMART" id="SM01191">
    <property type="entry name" value="ENT"/>
    <property type="match status" value="1"/>
</dbReference>
<name>A0A8X7PX66_BRACI</name>
<feature type="compositionally biased region" description="Low complexity" evidence="3">
    <location>
        <begin position="1"/>
        <end position="21"/>
    </location>
</feature>
<gene>
    <name evidence="5" type="ORF">Bca52824_077636</name>
</gene>
<accession>A0A8X7PX66</accession>
<dbReference type="GO" id="GO:0005634">
    <property type="term" value="C:nucleus"/>
    <property type="evidence" value="ECO:0007669"/>
    <property type="project" value="UniProtKB-SubCell"/>
</dbReference>
<dbReference type="PANTHER" id="PTHR33432">
    <property type="entry name" value="PROTEIN EMSY-LIKE 4"/>
    <property type="match status" value="1"/>
</dbReference>
<dbReference type="Proteomes" id="UP000886595">
    <property type="component" value="Unassembled WGS sequence"/>
</dbReference>
<evidence type="ECO:0000259" key="4">
    <source>
        <dbReference type="SMART" id="SM01191"/>
    </source>
</evidence>
<organism evidence="5 6">
    <name type="scientific">Brassica carinata</name>
    <name type="common">Ethiopian mustard</name>
    <name type="synonym">Abyssinian cabbage</name>
    <dbReference type="NCBI Taxonomy" id="52824"/>
    <lineage>
        <taxon>Eukaryota</taxon>
        <taxon>Viridiplantae</taxon>
        <taxon>Streptophyta</taxon>
        <taxon>Embryophyta</taxon>
        <taxon>Tracheophyta</taxon>
        <taxon>Spermatophyta</taxon>
        <taxon>Magnoliopsida</taxon>
        <taxon>eudicotyledons</taxon>
        <taxon>Gunneridae</taxon>
        <taxon>Pentapetalae</taxon>
        <taxon>rosids</taxon>
        <taxon>malvids</taxon>
        <taxon>Brassicales</taxon>
        <taxon>Brassicaceae</taxon>
        <taxon>Brassiceae</taxon>
        <taxon>Brassica</taxon>
    </lineage>
</organism>
<keyword evidence="2" id="KW-0539">Nucleus</keyword>
<comment type="caution">
    <text evidence="5">The sequence shown here is derived from an EMBL/GenBank/DDBJ whole genome shotgun (WGS) entry which is preliminary data.</text>
</comment>
<evidence type="ECO:0000313" key="5">
    <source>
        <dbReference type="EMBL" id="KAG2258342.1"/>
    </source>
</evidence>
<keyword evidence="6" id="KW-1185">Reference proteome</keyword>